<protein>
    <submittedName>
        <fullName evidence="8">Cation:proton antiporter</fullName>
    </submittedName>
    <submittedName>
        <fullName evidence="7">Putative Na(+)/H(+) antiporterprotein</fullName>
    </submittedName>
</protein>
<feature type="domain" description="Cation/H+ exchanger transmembrane" evidence="6">
    <location>
        <begin position="24"/>
        <end position="376"/>
    </location>
</feature>
<dbReference type="EMBL" id="QSSQ01000004">
    <property type="protein sequence ID" value="RGM07040.1"/>
    <property type="molecule type" value="Genomic_DNA"/>
</dbReference>
<dbReference type="Pfam" id="PF00999">
    <property type="entry name" value="Na_H_Exchanger"/>
    <property type="match status" value="1"/>
</dbReference>
<reference evidence="8 10" key="2">
    <citation type="submission" date="2018-08" db="EMBL/GenBank/DDBJ databases">
        <title>A genome reference for cultivated species of the human gut microbiota.</title>
        <authorList>
            <person name="Zou Y."/>
            <person name="Xue W."/>
            <person name="Luo G."/>
        </authorList>
    </citation>
    <scope>NUCLEOTIDE SEQUENCE [LARGE SCALE GENOMIC DNA]</scope>
    <source>
        <strain evidence="8 10">TF05-11AC</strain>
    </source>
</reference>
<feature type="transmembrane region" description="Helical" evidence="5">
    <location>
        <begin position="336"/>
        <end position="355"/>
    </location>
</feature>
<dbReference type="InterPro" id="IPR038770">
    <property type="entry name" value="Na+/solute_symporter_sf"/>
</dbReference>
<dbReference type="PANTHER" id="PTHR43021">
    <property type="entry name" value="NA(+)/H(+) ANTIPORTER-RELATED"/>
    <property type="match status" value="1"/>
</dbReference>
<name>A0A174FLI1_9FIRM</name>
<reference evidence="7 9" key="1">
    <citation type="submission" date="2015-09" db="EMBL/GenBank/DDBJ databases">
        <authorList>
            <consortium name="Pathogen Informatics"/>
        </authorList>
    </citation>
    <scope>NUCLEOTIDE SEQUENCE [LARGE SCALE GENOMIC DNA]</scope>
    <source>
        <strain evidence="7 9">2789STDY5608850</strain>
    </source>
</reference>
<dbReference type="GO" id="GO:0016020">
    <property type="term" value="C:membrane"/>
    <property type="evidence" value="ECO:0007669"/>
    <property type="project" value="UniProtKB-SubCell"/>
</dbReference>
<dbReference type="EMBL" id="CYZE01000007">
    <property type="protein sequence ID" value="CUO50571.1"/>
    <property type="molecule type" value="Genomic_DNA"/>
</dbReference>
<feature type="transmembrane region" description="Helical" evidence="5">
    <location>
        <begin position="64"/>
        <end position="85"/>
    </location>
</feature>
<dbReference type="Proteomes" id="UP000095651">
    <property type="component" value="Unassembled WGS sequence"/>
</dbReference>
<evidence type="ECO:0000313" key="8">
    <source>
        <dbReference type="EMBL" id="RGM07040.1"/>
    </source>
</evidence>
<evidence type="ECO:0000256" key="3">
    <source>
        <dbReference type="ARBA" id="ARBA00022989"/>
    </source>
</evidence>
<dbReference type="Gene3D" id="1.20.1530.20">
    <property type="match status" value="1"/>
</dbReference>
<dbReference type="PANTHER" id="PTHR43021:SF2">
    <property type="entry name" value="CATION_H+ EXCHANGER DOMAIN-CONTAINING PROTEIN"/>
    <property type="match status" value="1"/>
</dbReference>
<evidence type="ECO:0000256" key="5">
    <source>
        <dbReference type="SAM" id="Phobius"/>
    </source>
</evidence>
<accession>A0A174FLI1</accession>
<keyword evidence="3 5" id="KW-1133">Transmembrane helix</keyword>
<feature type="transmembrane region" description="Helical" evidence="5">
    <location>
        <begin position="198"/>
        <end position="219"/>
    </location>
</feature>
<sequence length="414" mass="44694">MELLYSQMDESTAVLCSLSIILFAGFIVTRITKRLKLPNVSGYIIAGVLIGPCCLKMVPSDILGHMGFMSDIALAFIAFGVGKFFKKEVIKEAGIKVIIITIFEALAAGVLVTISMRMIFGMSWNFALILGAIATATAPASTMMTIHQYHARGDFVNVLLQVVALDDVVCLLTFSAVVAVVNARTSGHISFTDVMVPIFWNLMALVLGFLCGVVLSKLLTPARSKDNRLILVVAMLLGISGICAFFQLSPLLSCMVFGATYMNVTNDKKLFKQVNHFTPPVMSMFFIISGMNLNVTALRTAGIIGVSYFFIRIVGKYAGAYIGCSMTGMPVTMKRYIGLALIPQAGVAIGLAFLGQRMLPAEIGSLLLTIILSSSVLYELIGPACAKMSFFLSGTIKREVIQSVEDYQPAHAVK</sequence>
<feature type="transmembrane region" description="Helical" evidence="5">
    <location>
        <begin position="231"/>
        <end position="264"/>
    </location>
</feature>
<feature type="transmembrane region" description="Helical" evidence="5">
    <location>
        <begin position="361"/>
        <end position="381"/>
    </location>
</feature>
<evidence type="ECO:0000313" key="10">
    <source>
        <dbReference type="Proteomes" id="UP000261257"/>
    </source>
</evidence>
<dbReference type="AlphaFoldDB" id="A0A174FLI1"/>
<gene>
    <name evidence="8" type="ORF">DXC39_08205</name>
    <name evidence="7" type="ORF">ERS852407_03031</name>
</gene>
<evidence type="ECO:0000259" key="6">
    <source>
        <dbReference type="Pfam" id="PF00999"/>
    </source>
</evidence>
<evidence type="ECO:0000313" key="7">
    <source>
        <dbReference type="EMBL" id="CUO50571.1"/>
    </source>
</evidence>
<feature type="transmembrane region" description="Helical" evidence="5">
    <location>
        <begin position="12"/>
        <end position="28"/>
    </location>
</feature>
<feature type="transmembrane region" description="Helical" evidence="5">
    <location>
        <begin position="97"/>
        <end position="120"/>
    </location>
</feature>
<evidence type="ECO:0000313" key="9">
    <source>
        <dbReference type="Proteomes" id="UP000095651"/>
    </source>
</evidence>
<dbReference type="Proteomes" id="UP000261257">
    <property type="component" value="Unassembled WGS sequence"/>
</dbReference>
<comment type="subcellular location">
    <subcellularLocation>
        <location evidence="1">Membrane</location>
        <topology evidence="1">Multi-pass membrane protein</topology>
    </subcellularLocation>
</comment>
<keyword evidence="2 5" id="KW-0812">Transmembrane</keyword>
<organism evidence="7 9">
    <name type="scientific">Hungatella hathewayi</name>
    <dbReference type="NCBI Taxonomy" id="154046"/>
    <lineage>
        <taxon>Bacteria</taxon>
        <taxon>Bacillati</taxon>
        <taxon>Bacillota</taxon>
        <taxon>Clostridia</taxon>
        <taxon>Lachnospirales</taxon>
        <taxon>Lachnospiraceae</taxon>
        <taxon>Hungatella</taxon>
    </lineage>
</organism>
<feature type="transmembrane region" description="Helical" evidence="5">
    <location>
        <begin position="284"/>
        <end position="311"/>
    </location>
</feature>
<feature type="transmembrane region" description="Helical" evidence="5">
    <location>
        <begin position="40"/>
        <end position="58"/>
    </location>
</feature>
<dbReference type="GO" id="GO:0015297">
    <property type="term" value="F:antiporter activity"/>
    <property type="evidence" value="ECO:0007669"/>
    <property type="project" value="InterPro"/>
</dbReference>
<dbReference type="InterPro" id="IPR006153">
    <property type="entry name" value="Cation/H_exchanger_TM"/>
</dbReference>
<evidence type="ECO:0000256" key="1">
    <source>
        <dbReference type="ARBA" id="ARBA00004141"/>
    </source>
</evidence>
<evidence type="ECO:0000256" key="4">
    <source>
        <dbReference type="ARBA" id="ARBA00023136"/>
    </source>
</evidence>
<dbReference type="GO" id="GO:1902600">
    <property type="term" value="P:proton transmembrane transport"/>
    <property type="evidence" value="ECO:0007669"/>
    <property type="project" value="InterPro"/>
</dbReference>
<evidence type="ECO:0000256" key="2">
    <source>
        <dbReference type="ARBA" id="ARBA00022692"/>
    </source>
</evidence>
<keyword evidence="4 5" id="KW-0472">Membrane</keyword>
<feature type="transmembrane region" description="Helical" evidence="5">
    <location>
        <begin position="158"/>
        <end position="178"/>
    </location>
</feature>
<dbReference type="RefSeq" id="WP_055656392.1">
    <property type="nucleotide sequence ID" value="NZ_CABIXC010000007.1"/>
</dbReference>
<proteinExistence type="predicted"/>
<feature type="transmembrane region" description="Helical" evidence="5">
    <location>
        <begin position="126"/>
        <end position="146"/>
    </location>
</feature>